<dbReference type="EMBL" id="VHSG01000027">
    <property type="protein sequence ID" value="TQV69702.1"/>
    <property type="molecule type" value="Genomic_DNA"/>
</dbReference>
<organism evidence="1 2">
    <name type="scientific">Exilibacterium tricleocarpae</name>
    <dbReference type="NCBI Taxonomy" id="2591008"/>
    <lineage>
        <taxon>Bacteria</taxon>
        <taxon>Pseudomonadati</taxon>
        <taxon>Pseudomonadota</taxon>
        <taxon>Gammaproteobacteria</taxon>
        <taxon>Cellvibrionales</taxon>
        <taxon>Cellvibrionaceae</taxon>
        <taxon>Exilibacterium</taxon>
    </lineage>
</organism>
<dbReference type="Proteomes" id="UP000319732">
    <property type="component" value="Unassembled WGS sequence"/>
</dbReference>
<dbReference type="OrthoDB" id="1821531at2"/>
<gene>
    <name evidence="1" type="ORF">FKG94_23205</name>
</gene>
<dbReference type="Gene3D" id="3.40.1760.10">
    <property type="entry name" value="YfbM-like super family"/>
    <property type="match status" value="1"/>
</dbReference>
<dbReference type="InterPro" id="IPR015068">
    <property type="entry name" value="DUF1877"/>
</dbReference>
<comment type="caution">
    <text evidence="1">The sequence shown here is derived from an EMBL/GenBank/DDBJ whole genome shotgun (WGS) entry which is preliminary data.</text>
</comment>
<keyword evidence="2" id="KW-1185">Reference proteome</keyword>
<name>A0A545SXK5_9GAMM</name>
<protein>
    <submittedName>
        <fullName evidence="1">DUF1877 family protein</fullName>
    </submittedName>
</protein>
<dbReference type="AlphaFoldDB" id="A0A545SXK5"/>
<dbReference type="RefSeq" id="WP_142929341.1">
    <property type="nucleotide sequence ID" value="NZ_ML660105.1"/>
</dbReference>
<accession>A0A545SXK5</accession>
<reference evidence="1 2" key="1">
    <citation type="submission" date="2019-06" db="EMBL/GenBank/DDBJ databases">
        <title>Whole genome sequence for Cellvibrionaceae sp. R142.</title>
        <authorList>
            <person name="Wang G."/>
        </authorList>
    </citation>
    <scope>NUCLEOTIDE SEQUENCE [LARGE SCALE GENOMIC DNA]</scope>
    <source>
        <strain evidence="1 2">R142</strain>
    </source>
</reference>
<dbReference type="Pfam" id="PF08974">
    <property type="entry name" value="DUF1877"/>
    <property type="match status" value="1"/>
</dbReference>
<evidence type="ECO:0000313" key="1">
    <source>
        <dbReference type="EMBL" id="TQV69702.1"/>
    </source>
</evidence>
<sequence>MACRGVHFALSDQQYEKLCQLESDEDVIDFIQEDIEEQWDKEWLRETDKAWDAMHRCLTDGKLAFANGKPPLNRVILGGRQLHRGDDYIVSLVTPAQVQEIAAAIGDVDRDFMRARYFQIDPNDYDVDLDDEDFEYTWHWFERLSPLYAKAAAAGRAVVFTVDQ</sequence>
<dbReference type="InterPro" id="IPR035944">
    <property type="entry name" value="YfbM-like_sf"/>
</dbReference>
<dbReference type="SUPFAM" id="SSF111069">
    <property type="entry name" value="Hypothetical protein yfbM"/>
    <property type="match status" value="1"/>
</dbReference>
<proteinExistence type="predicted"/>
<evidence type="ECO:0000313" key="2">
    <source>
        <dbReference type="Proteomes" id="UP000319732"/>
    </source>
</evidence>